<dbReference type="OrthoDB" id="5682326at2"/>
<keyword evidence="2" id="KW-1185">Reference proteome</keyword>
<protein>
    <submittedName>
        <fullName evidence="1">Uncharacterized protein</fullName>
    </submittedName>
</protein>
<sequence length="137" mass="15762">MKRHTLFQISPHNTDVATLKQTLSAPMQTHYQGLFEQMQRHLGQLVSVSHYVYRITNTNYLKVRFTGVREEVERQFYVQITLIGYTEFPALDENATRANVYLTDTTDAFWLIELLKADLAKAAYTAEIEAEAEEADG</sequence>
<evidence type="ECO:0000313" key="2">
    <source>
        <dbReference type="Proteomes" id="UP000190867"/>
    </source>
</evidence>
<dbReference type="STRING" id="734.B0187_00890"/>
<reference evidence="1 2" key="1">
    <citation type="submission" date="2017-02" db="EMBL/GenBank/DDBJ databases">
        <title>Draft genome sequence of Haemophilus paracuniculus CCUG 43573 type strain.</title>
        <authorList>
            <person name="Engstrom-Jakobsson H."/>
            <person name="Salva-Serra F."/>
            <person name="Thorell K."/>
            <person name="Gonzales-Siles L."/>
            <person name="Karlsson R."/>
            <person name="Boulund F."/>
            <person name="Engstrand L."/>
            <person name="Kristiansson E."/>
            <person name="Moore E."/>
        </authorList>
    </citation>
    <scope>NUCLEOTIDE SEQUENCE [LARGE SCALE GENOMIC DNA]</scope>
    <source>
        <strain evidence="1 2">CCUG 43573</strain>
    </source>
</reference>
<proteinExistence type="predicted"/>
<gene>
    <name evidence="1" type="ORF">B0187_00890</name>
</gene>
<accession>A0A1T0AVP9</accession>
<dbReference type="RefSeq" id="WP_078235874.1">
    <property type="nucleotide sequence ID" value="NZ_MUYA01000001.1"/>
</dbReference>
<dbReference type="Proteomes" id="UP000190867">
    <property type="component" value="Unassembled WGS sequence"/>
</dbReference>
<organism evidence="1 2">
    <name type="scientific">Haemophilus paracuniculus</name>
    <dbReference type="NCBI Taxonomy" id="734"/>
    <lineage>
        <taxon>Bacteria</taxon>
        <taxon>Pseudomonadati</taxon>
        <taxon>Pseudomonadota</taxon>
        <taxon>Gammaproteobacteria</taxon>
        <taxon>Pasteurellales</taxon>
        <taxon>Pasteurellaceae</taxon>
        <taxon>Haemophilus</taxon>
    </lineage>
</organism>
<dbReference type="EMBL" id="MUYA01000001">
    <property type="protein sequence ID" value="OOS00881.1"/>
    <property type="molecule type" value="Genomic_DNA"/>
</dbReference>
<name>A0A1T0AVP9_9PAST</name>
<evidence type="ECO:0000313" key="1">
    <source>
        <dbReference type="EMBL" id="OOS00881.1"/>
    </source>
</evidence>
<dbReference type="AlphaFoldDB" id="A0A1T0AVP9"/>
<comment type="caution">
    <text evidence="1">The sequence shown here is derived from an EMBL/GenBank/DDBJ whole genome shotgun (WGS) entry which is preliminary data.</text>
</comment>